<protein>
    <submittedName>
        <fullName evidence="1">Uncharacterized protein</fullName>
    </submittedName>
</protein>
<keyword evidence="2" id="KW-1185">Reference proteome</keyword>
<reference evidence="1 2" key="1">
    <citation type="submission" date="2020-10" db="EMBL/GenBank/DDBJ databases">
        <title>Complete genome sequence of Paludibaculum fermentans P105T, a facultatively anaerobic acidobacterium capable of dissimilatory Fe(III) reduction.</title>
        <authorList>
            <person name="Dedysh S.N."/>
            <person name="Beletsky A.V."/>
            <person name="Kulichevskaya I.S."/>
            <person name="Mardanov A.V."/>
            <person name="Ravin N.V."/>
        </authorList>
    </citation>
    <scope>NUCLEOTIDE SEQUENCE [LARGE SCALE GENOMIC DNA]</scope>
    <source>
        <strain evidence="1 2">P105</strain>
    </source>
</reference>
<name>A0A7S7NXC4_PALFE</name>
<dbReference type="EMBL" id="CP063849">
    <property type="protein sequence ID" value="QOY91532.1"/>
    <property type="molecule type" value="Genomic_DNA"/>
</dbReference>
<dbReference type="Proteomes" id="UP000593892">
    <property type="component" value="Chromosome"/>
</dbReference>
<gene>
    <name evidence="1" type="ORF">IRI77_16765</name>
</gene>
<proteinExistence type="predicted"/>
<organism evidence="1 2">
    <name type="scientific">Paludibaculum fermentans</name>
    <dbReference type="NCBI Taxonomy" id="1473598"/>
    <lineage>
        <taxon>Bacteria</taxon>
        <taxon>Pseudomonadati</taxon>
        <taxon>Acidobacteriota</taxon>
        <taxon>Terriglobia</taxon>
        <taxon>Bryobacterales</taxon>
        <taxon>Bryobacteraceae</taxon>
        <taxon>Paludibaculum</taxon>
    </lineage>
</organism>
<dbReference type="KEGG" id="pfer:IRI77_16765"/>
<sequence length="65" mass="7484">MPERDGLESLRLDRNARALTESPLDRLDQVIQTVHPGEFLIVYFDPEDCFDTHDQLDSIEGRGQL</sequence>
<dbReference type="RefSeq" id="WP_194453186.1">
    <property type="nucleotide sequence ID" value="NZ_CP063849.1"/>
</dbReference>
<dbReference type="AlphaFoldDB" id="A0A7S7NXC4"/>
<evidence type="ECO:0000313" key="1">
    <source>
        <dbReference type="EMBL" id="QOY91532.1"/>
    </source>
</evidence>
<evidence type="ECO:0000313" key="2">
    <source>
        <dbReference type="Proteomes" id="UP000593892"/>
    </source>
</evidence>
<accession>A0A7S7NXC4</accession>